<keyword evidence="3" id="KW-1185">Reference proteome</keyword>
<feature type="transmembrane region" description="Helical" evidence="1">
    <location>
        <begin position="31"/>
        <end position="51"/>
    </location>
</feature>
<dbReference type="EMBL" id="JANHOH010000002">
    <property type="protein sequence ID" value="MCQ6958770.1"/>
    <property type="molecule type" value="Genomic_DNA"/>
</dbReference>
<feature type="transmembrane region" description="Helical" evidence="1">
    <location>
        <begin position="107"/>
        <end position="132"/>
    </location>
</feature>
<proteinExistence type="predicted"/>
<evidence type="ECO:0008006" key="4">
    <source>
        <dbReference type="Google" id="ProtNLM"/>
    </source>
</evidence>
<name>A0ABT1T2D2_9SPHI</name>
<feature type="transmembrane region" description="Helical" evidence="1">
    <location>
        <begin position="63"/>
        <end position="83"/>
    </location>
</feature>
<evidence type="ECO:0000313" key="3">
    <source>
        <dbReference type="Proteomes" id="UP001204376"/>
    </source>
</evidence>
<evidence type="ECO:0000313" key="2">
    <source>
        <dbReference type="EMBL" id="MCQ6958770.1"/>
    </source>
</evidence>
<comment type="caution">
    <text evidence="2">The sequence shown here is derived from an EMBL/GenBank/DDBJ whole genome shotgun (WGS) entry which is preliminary data.</text>
</comment>
<evidence type="ECO:0000256" key="1">
    <source>
        <dbReference type="SAM" id="Phobius"/>
    </source>
</evidence>
<dbReference type="Proteomes" id="UP001204376">
    <property type="component" value="Unassembled WGS sequence"/>
</dbReference>
<feature type="transmembrane region" description="Helical" evidence="1">
    <location>
        <begin position="139"/>
        <end position="159"/>
    </location>
</feature>
<keyword evidence="1" id="KW-1133">Transmembrane helix</keyword>
<organism evidence="2 3">
    <name type="scientific">Mucilaginibacter aquariorum</name>
    <dbReference type="NCBI Taxonomy" id="2967225"/>
    <lineage>
        <taxon>Bacteria</taxon>
        <taxon>Pseudomonadati</taxon>
        <taxon>Bacteroidota</taxon>
        <taxon>Sphingobacteriia</taxon>
        <taxon>Sphingobacteriales</taxon>
        <taxon>Sphingobacteriaceae</taxon>
        <taxon>Mucilaginibacter</taxon>
    </lineage>
</organism>
<reference evidence="2 3" key="1">
    <citation type="submission" date="2022-07" db="EMBL/GenBank/DDBJ databases">
        <title>Mucilaginibacter sp. JC4.</title>
        <authorList>
            <person name="Le V."/>
            <person name="Ko S.-R."/>
            <person name="Ahn C.-Y."/>
            <person name="Oh H.-M."/>
        </authorList>
    </citation>
    <scope>NUCLEOTIDE SEQUENCE [LARGE SCALE GENOMIC DNA]</scope>
    <source>
        <strain evidence="2 3">JC4</strain>
    </source>
</reference>
<accession>A0ABT1T2D2</accession>
<keyword evidence="1" id="KW-0812">Transmembrane</keyword>
<protein>
    <recommendedName>
        <fullName evidence="4">DUF2231 domain-containing protein</fullName>
    </recommendedName>
</protein>
<keyword evidence="1" id="KW-0472">Membrane</keyword>
<sequence>MTNITITADEHYLNSAIGYRTLLKIMNQTHIHLLITHLPIVGTALGALVLIHGIWTKSHATLIAGYNVLILSAVGACIAYATGEGAEELVEHLPGFSDRLIEDHAEAALITLIALIVVGCLALIGIIATIISSSIARPLSWLVLAASVLAFITTAWTGYLGGKIRHTELGIIATYQNSQRK</sequence>
<gene>
    <name evidence="2" type="ORF">NPE20_12410</name>
</gene>
<dbReference type="RefSeq" id="WP_256538967.1">
    <property type="nucleotide sequence ID" value="NZ_JANHOH010000002.1"/>
</dbReference>